<sequence length="779" mass="89199">MLYAHHTSVSPLSSNIFTSTLVPMSTYRELAGNYALSLTNGAQATPQDLDYLIQTLRNPAPNVTIQQVLGYMYNYTPFIKHEHNLRLVFSSFLNNAVCFSPPIPSFEENYLIVEVFKLISEKKLKVSQPALSIKDFYSIILTEVTNFVHFNPNQNSWKALPILTGLWLSNDLRNELYVNNDPLHYKLFFNDWDAKADALFKTCFVRSIGRSTPPDLSNLALLCLSLKFHAPKDELSDYIRLVQPGLLIRQLIHLMFSKSGSLATYTKFADIDPSSSNVTNILQDHIFNKPVLKHLNKVSTLTGALFKLLPPSTDSFILIMDSMSRMLDFNRAMNHFSAASPILNVKFGTSQTSGSFIDHYWILMKSILFAEMIIYRDVLSRFISLGRRPLWSGILDSSNFNVLEQEYRQVSMVIIHSLYYLHYILTAVGQGGFDIYNFVYYVSLEVCIKNNNDAEFENFSKYLFGNYQEINLHYESLNRNYVARCKVMFAFGLWEYYLQESKHVQPGFVPFIHQHVFDIVKNPHLTDVQLLEAGHSVLLVYFSKSDINLVNVHHVLEYLELIVDQHSRSLSAAQLSIAVETLGKKTLSNPINYGNGLFSNSAEEFMNFMYSKCLNTPSAQPIRATRGILVSAQPITKIDAESTLSQLGEDNHVDVLSENKHKKPKDNHNIDLISMSNDTSMSNFSVRFAPNTSREAIILAFLNTIPYFPLGSFEHWLNKIMGLIRASNTNEQAFLIDKLWKVLSENLDLNRSDIAYNWWYHKLHAVERNLCRSMQRMNL</sequence>
<dbReference type="PANTHER" id="PTHR39214">
    <property type="entry name" value="MICROBODY (PEROXISOME) BIOGENESIS PROTEIN PEROXIN 8 (EUROFUNG)"/>
    <property type="match status" value="1"/>
</dbReference>
<dbReference type="InParanoid" id="C4Y8R6"/>
<accession>C4Y8R6</accession>
<dbReference type="KEGG" id="clu:CLUG_04594"/>
<dbReference type="Proteomes" id="UP000007703">
    <property type="component" value="Unassembled WGS sequence"/>
</dbReference>
<dbReference type="FunCoup" id="C4Y8R6">
    <property type="interactions" value="52"/>
</dbReference>
<dbReference type="InterPro" id="IPR055334">
    <property type="entry name" value="PEX8-like"/>
</dbReference>
<gene>
    <name evidence="1" type="ORF">CLUG_04594</name>
</gene>
<dbReference type="STRING" id="306902.C4Y8R6"/>
<dbReference type="PANTHER" id="PTHR39214:SF1">
    <property type="entry name" value="MICROBODY (PEROXISOME) BIOGENESIS PROTEIN PEROXIN 8 (EUROFUNG)"/>
    <property type="match status" value="1"/>
</dbReference>
<dbReference type="OrthoDB" id="2357318at2759"/>
<evidence type="ECO:0000313" key="2">
    <source>
        <dbReference type="Proteomes" id="UP000007703"/>
    </source>
</evidence>
<dbReference type="EMBL" id="CH408080">
    <property type="protein sequence ID" value="EEQ40466.1"/>
    <property type="molecule type" value="Genomic_DNA"/>
</dbReference>
<dbReference type="VEuPathDB" id="FungiDB:CLUG_04594"/>
<protein>
    <submittedName>
        <fullName evidence="1">Uncharacterized protein</fullName>
    </submittedName>
</protein>
<reference evidence="1 2" key="1">
    <citation type="journal article" date="2009" name="Nature">
        <title>Evolution of pathogenicity and sexual reproduction in eight Candida genomes.</title>
        <authorList>
            <person name="Butler G."/>
            <person name="Rasmussen M.D."/>
            <person name="Lin M.F."/>
            <person name="Santos M.A."/>
            <person name="Sakthikumar S."/>
            <person name="Munro C.A."/>
            <person name="Rheinbay E."/>
            <person name="Grabherr M."/>
            <person name="Forche A."/>
            <person name="Reedy J.L."/>
            <person name="Agrafioti I."/>
            <person name="Arnaud M.B."/>
            <person name="Bates S."/>
            <person name="Brown A.J."/>
            <person name="Brunke S."/>
            <person name="Costanzo M.C."/>
            <person name="Fitzpatrick D.A."/>
            <person name="de Groot P.W."/>
            <person name="Harris D."/>
            <person name="Hoyer L.L."/>
            <person name="Hube B."/>
            <person name="Klis F.M."/>
            <person name="Kodira C."/>
            <person name="Lennard N."/>
            <person name="Logue M.E."/>
            <person name="Martin R."/>
            <person name="Neiman A.M."/>
            <person name="Nikolaou E."/>
            <person name="Quail M.A."/>
            <person name="Quinn J."/>
            <person name="Santos M.C."/>
            <person name="Schmitzberger F.F."/>
            <person name="Sherlock G."/>
            <person name="Shah P."/>
            <person name="Silverstein K.A."/>
            <person name="Skrzypek M.S."/>
            <person name="Soll D."/>
            <person name="Staggs R."/>
            <person name="Stansfield I."/>
            <person name="Stumpf M.P."/>
            <person name="Sudbery P.E."/>
            <person name="Srikantha T."/>
            <person name="Zeng Q."/>
            <person name="Berman J."/>
            <person name="Berriman M."/>
            <person name="Heitman J."/>
            <person name="Gow N.A."/>
            <person name="Lorenz M.C."/>
            <person name="Birren B.W."/>
            <person name="Kellis M."/>
            <person name="Cuomo C.A."/>
        </authorList>
    </citation>
    <scope>NUCLEOTIDE SEQUENCE [LARGE SCALE GENOMIC DNA]</scope>
    <source>
        <strain evidence="1 2">ATCC 42720</strain>
    </source>
</reference>
<name>C4Y8R6_CLAL4</name>
<dbReference type="OMA" id="YNFVYYL"/>
<dbReference type="AlphaFoldDB" id="C4Y8R6"/>
<dbReference type="HOGENOM" id="CLU_365662_0_0_1"/>
<organism evidence="1 2">
    <name type="scientific">Clavispora lusitaniae (strain ATCC 42720)</name>
    <name type="common">Yeast</name>
    <name type="synonym">Candida lusitaniae</name>
    <dbReference type="NCBI Taxonomy" id="306902"/>
    <lineage>
        <taxon>Eukaryota</taxon>
        <taxon>Fungi</taxon>
        <taxon>Dikarya</taxon>
        <taxon>Ascomycota</taxon>
        <taxon>Saccharomycotina</taxon>
        <taxon>Pichiomycetes</taxon>
        <taxon>Metschnikowiaceae</taxon>
        <taxon>Clavispora</taxon>
    </lineage>
</organism>
<proteinExistence type="predicted"/>
<evidence type="ECO:0000313" key="1">
    <source>
        <dbReference type="EMBL" id="EEQ40466.1"/>
    </source>
</evidence>
<dbReference type="GeneID" id="8496056"/>